<gene>
    <name evidence="2" type="ORF">D1010_00245</name>
</gene>
<dbReference type="InterPro" id="IPR053163">
    <property type="entry name" value="HTH-type_regulator_Rgg"/>
</dbReference>
<name>A0A5P8M0P1_9LACO</name>
<protein>
    <submittedName>
        <fullName evidence="2">Helix-turn-helix domain-containing protein</fullName>
    </submittedName>
</protein>
<dbReference type="Gene3D" id="1.25.40.10">
    <property type="entry name" value="Tetratricopeptide repeat domain"/>
    <property type="match status" value="1"/>
</dbReference>
<dbReference type="Proteomes" id="UP000326779">
    <property type="component" value="Chromosome"/>
</dbReference>
<dbReference type="InterPro" id="IPR011990">
    <property type="entry name" value="TPR-like_helical_dom_sf"/>
</dbReference>
<dbReference type="Pfam" id="PF01381">
    <property type="entry name" value="HTH_3"/>
    <property type="match status" value="1"/>
</dbReference>
<dbReference type="PANTHER" id="PTHR37038">
    <property type="entry name" value="TRANSCRIPTIONAL REGULATOR-RELATED"/>
    <property type="match status" value="1"/>
</dbReference>
<feature type="domain" description="HTH cro/C1-type" evidence="1">
    <location>
        <begin position="21"/>
        <end position="74"/>
    </location>
</feature>
<sequence length="312" mass="35408">MAHIVDIMKGEGKMTAYGQTVRRLRLGQGLPQKAVYTGIVSRSFYAKFEKGQTNISADKLFEILRRLDISPNEFLFQHRGMRPSAIQQLSKQIDQDYQAGDLQALRDFYTANRYHRLPEMRALALRAYTGVYTANQNILHMSNAPIAEVQALLAQTPQWTLSQARLIIETNLLIPLSNPQHQAFFRQAVATLRDYLAFDDQVANDLGGAYLNEIQTQLIAGRLPAAATLAAELQTLSAQTGTTTIKLTAAFCQYLIGLYTDYPAVEPQLTTFLTWCKQLNLPDTRDFGLIATVHRDRGRNHYDRHQYFDHRE</sequence>
<accession>A0A5P8M0P1</accession>
<dbReference type="GO" id="GO:0003677">
    <property type="term" value="F:DNA binding"/>
    <property type="evidence" value="ECO:0007669"/>
    <property type="project" value="InterPro"/>
</dbReference>
<evidence type="ECO:0000313" key="3">
    <source>
        <dbReference type="Proteomes" id="UP000326779"/>
    </source>
</evidence>
<dbReference type="SMART" id="SM00530">
    <property type="entry name" value="HTH_XRE"/>
    <property type="match status" value="1"/>
</dbReference>
<dbReference type="SUPFAM" id="SSF47413">
    <property type="entry name" value="lambda repressor-like DNA-binding domains"/>
    <property type="match status" value="1"/>
</dbReference>
<reference evidence="2 3" key="1">
    <citation type="submission" date="2019-10" db="EMBL/GenBank/DDBJ databases">
        <title>The completed genome of Lactobacillus harbinensis M1.</title>
        <authorList>
            <person name="Zheng Y."/>
        </authorList>
    </citation>
    <scope>NUCLEOTIDE SEQUENCE [LARGE SCALE GENOMIC DNA]</scope>
    <source>
        <strain evidence="2 3">M1</strain>
    </source>
</reference>
<dbReference type="KEGG" id="lhb:D1010_00245"/>
<evidence type="ECO:0000313" key="2">
    <source>
        <dbReference type="EMBL" id="QFR21993.1"/>
    </source>
</evidence>
<dbReference type="InterPro" id="IPR001387">
    <property type="entry name" value="Cro/C1-type_HTH"/>
</dbReference>
<dbReference type="InterPro" id="IPR010982">
    <property type="entry name" value="Lambda_DNA-bd_dom_sf"/>
</dbReference>
<proteinExistence type="predicted"/>
<dbReference type="PROSITE" id="PS50943">
    <property type="entry name" value="HTH_CROC1"/>
    <property type="match status" value="1"/>
</dbReference>
<dbReference type="CDD" id="cd00093">
    <property type="entry name" value="HTH_XRE"/>
    <property type="match status" value="1"/>
</dbReference>
<organism evidence="2 3">
    <name type="scientific">Schleiferilactobacillus harbinensis</name>
    <dbReference type="NCBI Taxonomy" id="304207"/>
    <lineage>
        <taxon>Bacteria</taxon>
        <taxon>Bacillati</taxon>
        <taxon>Bacillota</taxon>
        <taxon>Bacilli</taxon>
        <taxon>Lactobacillales</taxon>
        <taxon>Lactobacillaceae</taxon>
        <taxon>Schleiferilactobacillus</taxon>
    </lineage>
</organism>
<evidence type="ECO:0000259" key="1">
    <source>
        <dbReference type="PROSITE" id="PS50943"/>
    </source>
</evidence>
<dbReference type="EMBL" id="CP045143">
    <property type="protein sequence ID" value="QFR21993.1"/>
    <property type="molecule type" value="Genomic_DNA"/>
</dbReference>
<dbReference type="AlphaFoldDB" id="A0A5P8M0P1"/>